<dbReference type="InterPro" id="IPR039111">
    <property type="entry name" value="STAP1/STAP2"/>
</dbReference>
<feature type="region of interest" description="Disordered" evidence="4">
    <location>
        <begin position="265"/>
        <end position="310"/>
    </location>
</feature>
<protein>
    <submittedName>
        <fullName evidence="7">Signal-transducing adaptor protein 2 isoform X1</fullName>
    </submittedName>
</protein>
<evidence type="ECO:0000313" key="7">
    <source>
        <dbReference type="RefSeq" id="XP_022381394.1"/>
    </source>
</evidence>
<reference evidence="7" key="1">
    <citation type="submission" date="2025-08" db="UniProtKB">
        <authorList>
            <consortium name="RefSeq"/>
        </authorList>
    </citation>
    <scope>IDENTIFICATION</scope>
    <source>
        <tissue evidence="7">Blood</tissue>
    </source>
</reference>
<dbReference type="GeneID" id="111161760"/>
<dbReference type="GO" id="GO:0035591">
    <property type="term" value="F:signaling adaptor activity"/>
    <property type="evidence" value="ECO:0007669"/>
    <property type="project" value="InterPro"/>
</dbReference>
<name>A0A2Y9LCU0_ENHLU</name>
<evidence type="ECO:0000256" key="3">
    <source>
        <dbReference type="PROSITE-ProRule" id="PRU00191"/>
    </source>
</evidence>
<evidence type="ECO:0000313" key="6">
    <source>
        <dbReference type="Proteomes" id="UP000248482"/>
    </source>
</evidence>
<dbReference type="Proteomes" id="UP000248482">
    <property type="component" value="Unplaced"/>
</dbReference>
<feature type="compositionally biased region" description="Low complexity" evidence="4">
    <location>
        <begin position="270"/>
        <end position="289"/>
    </location>
</feature>
<dbReference type="InterPro" id="IPR001849">
    <property type="entry name" value="PH_domain"/>
</dbReference>
<dbReference type="KEGG" id="elk:111161760"/>
<accession>A0A2Y9LCU0</accession>
<dbReference type="Gene3D" id="3.30.505.10">
    <property type="entry name" value="SH2 domain"/>
    <property type="match status" value="1"/>
</dbReference>
<organism evidence="6 7">
    <name type="scientific">Enhydra lutris kenyoni</name>
    <name type="common">northern sea otter</name>
    <dbReference type="NCBI Taxonomy" id="391180"/>
    <lineage>
        <taxon>Eukaryota</taxon>
        <taxon>Metazoa</taxon>
        <taxon>Chordata</taxon>
        <taxon>Craniata</taxon>
        <taxon>Vertebrata</taxon>
        <taxon>Euteleostomi</taxon>
        <taxon>Mammalia</taxon>
        <taxon>Eutheria</taxon>
        <taxon>Laurasiatheria</taxon>
        <taxon>Carnivora</taxon>
        <taxon>Caniformia</taxon>
        <taxon>Musteloidea</taxon>
        <taxon>Mustelidae</taxon>
        <taxon>Lutrinae</taxon>
        <taxon>Enhydra</taxon>
    </lineage>
</organism>
<keyword evidence="6" id="KW-1185">Reference proteome</keyword>
<dbReference type="InterPro" id="IPR036860">
    <property type="entry name" value="SH2_dom_sf"/>
</dbReference>
<feature type="domain" description="SH2" evidence="5">
    <location>
        <begin position="156"/>
        <end position="233"/>
    </location>
</feature>
<dbReference type="PANTHER" id="PTHR16186">
    <property type="entry name" value="SIGNAL-TRANSDUCING ADAPTOR PROTEIN-RELATED"/>
    <property type="match status" value="1"/>
</dbReference>
<dbReference type="SUPFAM" id="SSF50729">
    <property type="entry name" value="PH domain-like"/>
    <property type="match status" value="1"/>
</dbReference>
<dbReference type="SUPFAM" id="SSF55550">
    <property type="entry name" value="SH2 domain"/>
    <property type="match status" value="1"/>
</dbReference>
<dbReference type="OrthoDB" id="6086001at2759"/>
<dbReference type="InterPro" id="IPR035878">
    <property type="entry name" value="STAP2_SH2"/>
</dbReference>
<keyword evidence="2 3" id="KW-0727">SH2 domain</keyword>
<proteinExistence type="predicted"/>
<dbReference type="RefSeq" id="XP_022381394.1">
    <property type="nucleotide sequence ID" value="XM_022525686.1"/>
</dbReference>
<dbReference type="SMART" id="SM00233">
    <property type="entry name" value="PH"/>
    <property type="match status" value="1"/>
</dbReference>
<dbReference type="Gene3D" id="2.30.29.30">
    <property type="entry name" value="Pleckstrin-homology domain (PH domain)/Phosphotyrosine-binding domain (PTB)"/>
    <property type="match status" value="1"/>
</dbReference>
<dbReference type="AlphaFoldDB" id="A0A2Y9LCU0"/>
<sequence>MASALSPPRVPKHKGALPSHYYESFLEKKGPHDQDYKKFWAGLQGCTLYFYNSNRDSQHVEKLVLGASVKFTHEVPWESSGDPGIYFGLFLRNQLIKFKVESLESREMWKGFILTVVELRVPSNLTLLPGHLYMMAEALAKEEARRALELPSCFLKVSRLDAQLLLERYPDCGNLLLRPSGDGGDDVSVTTLQTFNGTSVVRHYKVKREGPKYVIDVEEPFSCASLDSVVNYFVSHTNNALVPFLLEEDYEKVLGHVEADKENGESVWVASSTPAAPSPGPTLALGGPKKLPPLPITPVASQDRSPPLLNQDENYMIPFGDNPAANYMNGDVPPPSRLVPKPRTLAEVQAKPLKPPVAPKPEPKVLNSALAKKLAVGSMQTLFPTTGEACGVCTPRWAASAATWDPRSKVPHAWSDAGQS</sequence>
<dbReference type="PROSITE" id="PS50001">
    <property type="entry name" value="SH2"/>
    <property type="match status" value="1"/>
</dbReference>
<dbReference type="InterPro" id="IPR000980">
    <property type="entry name" value="SH2"/>
</dbReference>
<dbReference type="InterPro" id="IPR011993">
    <property type="entry name" value="PH-like_dom_sf"/>
</dbReference>
<evidence type="ECO:0000256" key="2">
    <source>
        <dbReference type="ARBA" id="ARBA00022999"/>
    </source>
</evidence>
<evidence type="ECO:0000256" key="4">
    <source>
        <dbReference type="SAM" id="MobiDB-lite"/>
    </source>
</evidence>
<evidence type="ECO:0000259" key="5">
    <source>
        <dbReference type="PROSITE" id="PS50001"/>
    </source>
</evidence>
<dbReference type="CDD" id="cd10404">
    <property type="entry name" value="SH2_STAP2"/>
    <property type="match status" value="1"/>
</dbReference>
<evidence type="ECO:0000256" key="1">
    <source>
        <dbReference type="ARBA" id="ARBA00022553"/>
    </source>
</evidence>
<dbReference type="STRING" id="391180.A0A2Y9LCU0"/>
<dbReference type="PANTHER" id="PTHR16186:SF11">
    <property type="entry name" value="SIGNAL-TRANSDUCING ADAPTOR PROTEIN 2"/>
    <property type="match status" value="1"/>
</dbReference>
<gene>
    <name evidence="7" type="primary">LOC111161760</name>
</gene>
<keyword evidence="1" id="KW-0597">Phosphoprotein</keyword>